<dbReference type="InterPro" id="IPR049255">
    <property type="entry name" value="Apc1_N"/>
</dbReference>
<keyword evidence="11" id="KW-1185">Reference proteome</keyword>
<keyword evidence="4" id="KW-0498">Mitosis</keyword>
<accession>A0A5N5QQ26</accession>
<dbReference type="InterPro" id="IPR011989">
    <property type="entry name" value="ARM-like"/>
</dbReference>
<dbReference type="Pfam" id="PF12859">
    <property type="entry name" value="ANAPC1"/>
    <property type="match status" value="1"/>
</dbReference>
<feature type="domain" description="Anaphase-promoting complex subunit 1 C-terminal" evidence="8">
    <location>
        <begin position="1652"/>
        <end position="1874"/>
    </location>
</feature>
<dbReference type="Proteomes" id="UP000383932">
    <property type="component" value="Unassembled WGS sequence"/>
</dbReference>
<evidence type="ECO:0000256" key="3">
    <source>
        <dbReference type="ARBA" id="ARBA00022737"/>
    </source>
</evidence>
<dbReference type="PANTHER" id="PTHR12827">
    <property type="entry name" value="MEIOTIC CHECKPOINT REGULATOR TSG24 FAMILY MEMBER"/>
    <property type="match status" value="1"/>
</dbReference>
<evidence type="ECO:0000259" key="8">
    <source>
        <dbReference type="Pfam" id="PF18122"/>
    </source>
</evidence>
<evidence type="ECO:0000256" key="4">
    <source>
        <dbReference type="ARBA" id="ARBA00022776"/>
    </source>
</evidence>
<evidence type="ECO:0000256" key="6">
    <source>
        <dbReference type="SAM" id="MobiDB-lite"/>
    </source>
</evidence>
<evidence type="ECO:0000259" key="7">
    <source>
        <dbReference type="Pfam" id="PF12859"/>
    </source>
</evidence>
<dbReference type="EMBL" id="SSOP01000031">
    <property type="protein sequence ID" value="KAB5593749.1"/>
    <property type="molecule type" value="Genomic_DNA"/>
</dbReference>
<dbReference type="InterPro" id="IPR041221">
    <property type="entry name" value="APC1_C"/>
</dbReference>
<dbReference type="Gene3D" id="1.25.10.10">
    <property type="entry name" value="Leucine-rich Repeat Variant"/>
    <property type="match status" value="2"/>
</dbReference>
<dbReference type="Pfam" id="PF21282">
    <property type="entry name" value="APC1_3rd"/>
    <property type="match status" value="1"/>
</dbReference>
<comment type="similarity">
    <text evidence="1">Belongs to the APC1 family.</text>
</comment>
<evidence type="ECO:0000256" key="5">
    <source>
        <dbReference type="ARBA" id="ARBA00023306"/>
    </source>
</evidence>
<feature type="domain" description="Anaphase-promoting complex subunit 1 N-terminal" evidence="7">
    <location>
        <begin position="65"/>
        <end position="209"/>
    </location>
</feature>
<sequence>MSVRVALSPAPLSPGHCFFRALHPRSDVQEEPESDLLQSLKSVFAPNQSSPTAVRHLVGPSPISGEGDEELCWNGRTIIWSVGGVPRRRWDFAHEKQDIRWACWAWFRPDDVSPMQNTTSHHGPPLNDNPTFSPFFQFLQRQRMNPPQDEHAPQSPTACRALVVFLRDIAKVLMRNGIEHTIHLPFLVRRAWEISPTGLLVQRAQDREELDEAALLGTPLLPTLFSLASPLDEFKIVGCARSIQGGFSGAGTPPVVEPLPSVRLHPSDTVLYVSGSTDSESERLLVSHNHQKRRLTIWRYASRKPAMSLHANTDRAAKTHDRVLNDRLDRIPLGQDEEDEPLGYDPGPPKSRPTLPHIGQPMNRDLTSTMDRIHIGGPAETDDSPAGVGDSSMRPHVWLQHVTHLDLSDHDSQNASQTTIHPFDARQESSALAILLPSHTLQVLSLTRQHSSLASRLVATYSACAACSLVVTRPGIKDLIIVTPEGSIKILLWGLRELDVSLFFSPTTISQNYVIDRKPIALHDPVGSCITFEFEGGMRARASINLSPQDWLVRLGLEALARVVPSNEGWEVRKRWLEARWNRNSDTKQDETEFESFAGAVSEVFLGSHENGSASQTTSGENAWEALSSTRTHIRIRDEQMFTAAGLALPEPDPSFLVSHSLNPLRQVVPGPTSPHLAPVMLALHLAAQTLATDVTKMNRLVEIGGLVLKLARRVRPDYVDYWSRICCDAPESWREPHLHDERIIAPPDILSHLFTLLAAPHGRSSFPRLSELARTFQLSPSLEYGNRDPTERVHLWNDVFNVLCDPAVGDQRARAVAAVAVLVNAGEDEGMGTSDSDSDCDKDEGVSRLVGAIARLPLGIGAPIREALRSCQLNPPAEMSADGYALIERRDLAHMRSGRASGFTFGGEYEHRARMDTKDDVRLTTDELERAAKAVAQGQALEHSGTDLGLKGFTDVRFGMDRRLYEVEQMLNASRVVIVKLKEKPELSEHDQATENQQVAYYIAERTFSLAFGRGAYTFGSVPTVMTDVYTIPKIELAVKVYPQNVTITLEPNRIPPDCKQYADFHNGVAAALRISPSSGSVDSSWIAFNRPNELTAEHAGFLYGLGLTGHLRSMVTWHTFRYLTPKHELTSMGVLLGLAAAHMGSGDKATTKLLCVHIPALLPPRAAELNIPHATQTAAISGVGLLFLGTRHRRMAEAMLGEIGHTDGPDAEAYAVSAALSFGMIMVGTGARATSPVDMEMLSRLRAYIQGEALGMPGDKPSFDVNVTSPAATIALALMYLRTGREDIAQLLELPDTPMALYRIQPNLLVMRTLGRSLIMWDTIEPSIAWVHARLPQINGADGISTASDPSLTESIELAHYHIISGACFAIGLKYAGTADEGAYGTIAYWFDLFTKHVTAATVTYEAQVKRSAVRETLNVLSLALAIVMAGTGELTTLRRLRVAYGRYGPGFKFGSPMCTSLALGLLFLGGGRYTLSSSNASIACLVAAFYPRMPLTSADNRGHLQLLRHLWVLAAEPRCLVARDADTGETVYLPVKVKVAAQPPIVHHLMTPTLIPDMRVLQSIRVDSPRYWPYYVDVAGVRAHRENILQHQTLFVKRRTGFLSYVEDPRGVRSIFVRAGAHVGDPSALDFPDTAAPRSASSQADFQRFIVSFSNEPMFVAWADRLCRVPADATHADVARTTYFHQALLECLTADKAQALPLHAGLHALTQTGVHSHQRGLDSSHPNYPFATHHMPLAGHHTAPGPRTLVFRDVRFARDFYSQLFQSFGGRVGEKSRGGLVKSSLLGAVASAWDSVLREASCSRDQSRDEGLDLTEASYVGVSAHELSAAISRYCRGEDVRPQTPRRSGWMQRERELLRAVGLYVTRYCFPGPDTLRGIRMLVEEERVAFAQSPTANPENERDKLDALNTREGILKLLAANAATGLHGYMPIQDEYHPRWTEDCWEAWGWK</sequence>
<dbReference type="PANTHER" id="PTHR12827:SF3">
    <property type="entry name" value="ANAPHASE-PROMOTING COMPLEX SUBUNIT 1"/>
    <property type="match status" value="1"/>
</dbReference>
<keyword evidence="3" id="KW-0677">Repeat</keyword>
<dbReference type="GO" id="GO:0031145">
    <property type="term" value="P:anaphase-promoting complex-dependent catabolic process"/>
    <property type="evidence" value="ECO:0007669"/>
    <property type="project" value="TreeGrafter"/>
</dbReference>
<feature type="domain" description="Anaphase-promoting complex subunit 1 beta-sandwich" evidence="9">
    <location>
        <begin position="1521"/>
        <end position="1602"/>
    </location>
</feature>
<feature type="region of interest" description="Disordered" evidence="6">
    <location>
        <begin position="313"/>
        <end position="393"/>
    </location>
</feature>
<feature type="compositionally biased region" description="Basic and acidic residues" evidence="6">
    <location>
        <begin position="313"/>
        <end position="330"/>
    </location>
</feature>
<evidence type="ECO:0000313" key="11">
    <source>
        <dbReference type="Proteomes" id="UP000383932"/>
    </source>
</evidence>
<comment type="caution">
    <text evidence="10">The sequence shown here is derived from an EMBL/GenBank/DDBJ whole genome shotgun (WGS) entry which is preliminary data.</text>
</comment>
<gene>
    <name evidence="10" type="ORF">CTheo_2829</name>
</gene>
<evidence type="ECO:0000313" key="10">
    <source>
        <dbReference type="EMBL" id="KAB5593749.1"/>
    </source>
</evidence>
<protein>
    <submittedName>
        <fullName evidence="10">Anaphase-promoting complex subunit 1</fullName>
    </submittedName>
</protein>
<organism evidence="10 11">
    <name type="scientific">Ceratobasidium theobromae</name>
    <dbReference type="NCBI Taxonomy" id="1582974"/>
    <lineage>
        <taxon>Eukaryota</taxon>
        <taxon>Fungi</taxon>
        <taxon>Dikarya</taxon>
        <taxon>Basidiomycota</taxon>
        <taxon>Agaricomycotina</taxon>
        <taxon>Agaricomycetes</taxon>
        <taxon>Cantharellales</taxon>
        <taxon>Ceratobasidiaceae</taxon>
        <taxon>Ceratobasidium</taxon>
    </lineage>
</organism>
<dbReference type="InterPro" id="IPR048971">
    <property type="entry name" value="Apc1_3rd"/>
</dbReference>
<proteinExistence type="inferred from homology"/>
<evidence type="ECO:0000256" key="1">
    <source>
        <dbReference type="ARBA" id="ARBA00010547"/>
    </source>
</evidence>
<dbReference type="GO" id="GO:0051301">
    <property type="term" value="P:cell division"/>
    <property type="evidence" value="ECO:0007669"/>
    <property type="project" value="UniProtKB-KW"/>
</dbReference>
<evidence type="ECO:0000259" key="9">
    <source>
        <dbReference type="Pfam" id="PF21282"/>
    </source>
</evidence>
<evidence type="ECO:0000256" key="2">
    <source>
        <dbReference type="ARBA" id="ARBA00022618"/>
    </source>
</evidence>
<keyword evidence="5" id="KW-0131">Cell cycle</keyword>
<dbReference type="Pfam" id="PF18122">
    <property type="entry name" value="APC1_C"/>
    <property type="match status" value="1"/>
</dbReference>
<dbReference type="InterPro" id="IPR024990">
    <property type="entry name" value="Apc1"/>
</dbReference>
<dbReference type="GO" id="GO:0007091">
    <property type="term" value="P:metaphase/anaphase transition of mitotic cell cycle"/>
    <property type="evidence" value="ECO:0007669"/>
    <property type="project" value="TreeGrafter"/>
</dbReference>
<dbReference type="GO" id="GO:0005680">
    <property type="term" value="C:anaphase-promoting complex"/>
    <property type="evidence" value="ECO:0007669"/>
    <property type="project" value="InterPro"/>
</dbReference>
<dbReference type="GO" id="GO:0070979">
    <property type="term" value="P:protein K11-linked ubiquitination"/>
    <property type="evidence" value="ECO:0007669"/>
    <property type="project" value="TreeGrafter"/>
</dbReference>
<dbReference type="GO" id="GO:0060090">
    <property type="term" value="F:molecular adaptor activity"/>
    <property type="evidence" value="ECO:0007669"/>
    <property type="project" value="TreeGrafter"/>
</dbReference>
<dbReference type="OrthoDB" id="26401at2759"/>
<name>A0A5N5QQ26_9AGAM</name>
<reference evidence="10 11" key="1">
    <citation type="journal article" date="2019" name="Fungal Biol. Biotechnol.">
        <title>Draft genome sequence of fastidious pathogen Ceratobasidium theobromae, which causes vascular-streak dieback in Theobroma cacao.</title>
        <authorList>
            <person name="Ali S.S."/>
            <person name="Asman A."/>
            <person name="Shao J."/>
            <person name="Firmansyah A.P."/>
            <person name="Susilo A.W."/>
            <person name="Rosmana A."/>
            <person name="McMahon P."/>
            <person name="Junaid M."/>
            <person name="Guest D."/>
            <person name="Kheng T.Y."/>
            <person name="Meinhardt L.W."/>
            <person name="Bailey B.A."/>
        </authorList>
    </citation>
    <scope>NUCLEOTIDE SEQUENCE [LARGE SCALE GENOMIC DNA]</scope>
    <source>
        <strain evidence="10 11">CT2</strain>
    </source>
</reference>
<keyword evidence="2" id="KW-0132">Cell division</keyword>